<evidence type="ECO:0000256" key="1">
    <source>
        <dbReference type="SAM" id="MobiDB-lite"/>
    </source>
</evidence>
<gene>
    <name evidence="2" type="ORF">EYF80_045419</name>
</gene>
<organism evidence="2 3">
    <name type="scientific">Liparis tanakae</name>
    <name type="common">Tanaka's snailfish</name>
    <dbReference type="NCBI Taxonomy" id="230148"/>
    <lineage>
        <taxon>Eukaryota</taxon>
        <taxon>Metazoa</taxon>
        <taxon>Chordata</taxon>
        <taxon>Craniata</taxon>
        <taxon>Vertebrata</taxon>
        <taxon>Euteleostomi</taxon>
        <taxon>Actinopterygii</taxon>
        <taxon>Neopterygii</taxon>
        <taxon>Teleostei</taxon>
        <taxon>Neoteleostei</taxon>
        <taxon>Acanthomorphata</taxon>
        <taxon>Eupercaria</taxon>
        <taxon>Perciformes</taxon>
        <taxon>Cottioidei</taxon>
        <taxon>Cottales</taxon>
        <taxon>Liparidae</taxon>
        <taxon>Liparis</taxon>
    </lineage>
</organism>
<evidence type="ECO:0000313" key="3">
    <source>
        <dbReference type="Proteomes" id="UP000314294"/>
    </source>
</evidence>
<feature type="region of interest" description="Disordered" evidence="1">
    <location>
        <begin position="59"/>
        <end position="82"/>
    </location>
</feature>
<dbReference type="EMBL" id="SRLO01000905">
    <property type="protein sequence ID" value="TNN44392.1"/>
    <property type="molecule type" value="Genomic_DNA"/>
</dbReference>
<name>A0A4Z2FVN4_9TELE</name>
<comment type="caution">
    <text evidence="2">The sequence shown here is derived from an EMBL/GenBank/DDBJ whole genome shotgun (WGS) entry which is preliminary data.</text>
</comment>
<dbReference type="AlphaFoldDB" id="A0A4Z2FVN4"/>
<proteinExistence type="predicted"/>
<dbReference type="Proteomes" id="UP000314294">
    <property type="component" value="Unassembled WGS sequence"/>
</dbReference>
<sequence length="89" mass="9897">MLSTGSPGRKYCSLDVLRMMTEGTATSLRIPPDRHPQGASLEGNTSCFYWGTCGNTENHSREINKPRGARRNVASPTGTKSEDFHFFFK</sequence>
<protein>
    <submittedName>
        <fullName evidence="2">Uncharacterized protein</fullName>
    </submittedName>
</protein>
<accession>A0A4Z2FVN4</accession>
<evidence type="ECO:0000313" key="2">
    <source>
        <dbReference type="EMBL" id="TNN44392.1"/>
    </source>
</evidence>
<reference evidence="2 3" key="1">
    <citation type="submission" date="2019-03" db="EMBL/GenBank/DDBJ databases">
        <title>First draft genome of Liparis tanakae, snailfish: a comprehensive survey of snailfish specific genes.</title>
        <authorList>
            <person name="Kim W."/>
            <person name="Song I."/>
            <person name="Jeong J.-H."/>
            <person name="Kim D."/>
            <person name="Kim S."/>
            <person name="Ryu S."/>
            <person name="Song J.Y."/>
            <person name="Lee S.K."/>
        </authorList>
    </citation>
    <scope>NUCLEOTIDE SEQUENCE [LARGE SCALE GENOMIC DNA]</scope>
    <source>
        <tissue evidence="2">Muscle</tissue>
    </source>
</reference>
<keyword evidence="3" id="KW-1185">Reference proteome</keyword>